<feature type="compositionally biased region" description="Basic and acidic residues" evidence="1">
    <location>
        <begin position="69"/>
        <end position="92"/>
    </location>
</feature>
<feature type="compositionally biased region" description="Basic and acidic residues" evidence="1">
    <location>
        <begin position="180"/>
        <end position="199"/>
    </location>
</feature>
<dbReference type="EMBL" id="QNGD03000023">
    <property type="protein sequence ID" value="RWQ69811.1"/>
    <property type="molecule type" value="Genomic_DNA"/>
</dbReference>
<evidence type="ECO:0008006" key="4">
    <source>
        <dbReference type="Google" id="ProtNLM"/>
    </source>
</evidence>
<organism evidence="2 3">
    <name type="scientific">Bacillus cereus</name>
    <dbReference type="NCBI Taxonomy" id="1396"/>
    <lineage>
        <taxon>Bacteria</taxon>
        <taxon>Bacillati</taxon>
        <taxon>Bacillota</taxon>
        <taxon>Bacilli</taxon>
        <taxon>Bacillales</taxon>
        <taxon>Bacillaceae</taxon>
        <taxon>Bacillus</taxon>
        <taxon>Bacillus cereus group</taxon>
    </lineage>
</organism>
<feature type="compositionally biased region" description="Basic and acidic residues" evidence="1">
    <location>
        <begin position="48"/>
        <end position="57"/>
    </location>
</feature>
<evidence type="ECO:0000256" key="1">
    <source>
        <dbReference type="SAM" id="MobiDB-lite"/>
    </source>
</evidence>
<evidence type="ECO:0000313" key="3">
    <source>
        <dbReference type="Proteomes" id="UP000253597"/>
    </source>
</evidence>
<reference evidence="2 3" key="1">
    <citation type="submission" date="2019-01" db="EMBL/GenBank/DDBJ databases">
        <title>Draft genome sequence of heavy metal resistant Bacillus cereus NWUAB01.</title>
        <authorList>
            <person name="Babalola O."/>
            <person name="Aremu B.R."/>
            <person name="Ayangbenro A.S."/>
        </authorList>
    </citation>
    <scope>NUCLEOTIDE SEQUENCE [LARGE SCALE GENOMIC DNA]</scope>
    <source>
        <strain evidence="2 3">NWUAB01</strain>
    </source>
</reference>
<accession>A0A9X8ITX6</accession>
<gene>
    <name evidence="2" type="ORF">DR116_0029500</name>
</gene>
<dbReference type="RefSeq" id="WP_113303777.1">
    <property type="nucleotide sequence ID" value="NZ_QNGD03000023.1"/>
</dbReference>
<sequence length="199" mass="22017">MTLSKKTKSIKLFTPKVNSKYGFLQFFSDPNPEPPVPNDPPAPNDPPKPTHTDEDVQRMIAEALAKAQAEADAKAERERQEAERKNLEEQEKYKELYQNLEKQVADEKVKTLDAKKETLLVGAGYSEDQVALLKGLLTGDTDDELKQSLETIKSTLAPKGNGADPSPGNPPRQPPNPIDPADKGKSAFQRLKEKGKIRS</sequence>
<comment type="caution">
    <text evidence="2">The sequence shown here is derived from an EMBL/GenBank/DDBJ whole genome shotgun (WGS) entry which is preliminary data.</text>
</comment>
<proteinExistence type="predicted"/>
<feature type="region of interest" description="Disordered" evidence="1">
    <location>
        <begin position="24"/>
        <end position="92"/>
    </location>
</feature>
<name>A0A9X8ITX6_BACCE</name>
<protein>
    <recommendedName>
        <fullName evidence="4">Scaffolding protein</fullName>
    </recommendedName>
</protein>
<evidence type="ECO:0000313" key="2">
    <source>
        <dbReference type="EMBL" id="RWQ69811.1"/>
    </source>
</evidence>
<dbReference type="AlphaFoldDB" id="A0A9X8ITX6"/>
<feature type="compositionally biased region" description="Pro residues" evidence="1">
    <location>
        <begin position="167"/>
        <end position="178"/>
    </location>
</feature>
<feature type="region of interest" description="Disordered" evidence="1">
    <location>
        <begin position="152"/>
        <end position="199"/>
    </location>
</feature>
<feature type="compositionally biased region" description="Pro residues" evidence="1">
    <location>
        <begin position="31"/>
        <end position="47"/>
    </location>
</feature>
<dbReference type="Proteomes" id="UP000253597">
    <property type="component" value="Unassembled WGS sequence"/>
</dbReference>